<dbReference type="SUPFAM" id="SSF47459">
    <property type="entry name" value="HLH, helix-loop-helix DNA-binding domain"/>
    <property type="match status" value="1"/>
</dbReference>
<evidence type="ECO:0000313" key="4">
    <source>
        <dbReference type="EMBL" id="KAI1510634.1"/>
    </source>
</evidence>
<dbReference type="AlphaFoldDB" id="A0A922N3K7"/>
<proteinExistence type="predicted"/>
<feature type="compositionally biased region" description="Basic and acidic residues" evidence="2">
    <location>
        <begin position="411"/>
        <end position="436"/>
    </location>
</feature>
<evidence type="ECO:0000256" key="1">
    <source>
        <dbReference type="SAM" id="Coils"/>
    </source>
</evidence>
<feature type="region of interest" description="Disordered" evidence="2">
    <location>
        <begin position="411"/>
        <end position="497"/>
    </location>
</feature>
<dbReference type="GO" id="GO:0046983">
    <property type="term" value="F:protein dimerization activity"/>
    <property type="evidence" value="ECO:0007669"/>
    <property type="project" value="InterPro"/>
</dbReference>
<organism evidence="4 5">
    <name type="scientific">Pyrenophora tritici-repentis</name>
    <dbReference type="NCBI Taxonomy" id="45151"/>
    <lineage>
        <taxon>Eukaryota</taxon>
        <taxon>Fungi</taxon>
        <taxon>Dikarya</taxon>
        <taxon>Ascomycota</taxon>
        <taxon>Pezizomycotina</taxon>
        <taxon>Dothideomycetes</taxon>
        <taxon>Pleosporomycetidae</taxon>
        <taxon>Pleosporales</taxon>
        <taxon>Pleosporineae</taxon>
        <taxon>Pleosporaceae</taxon>
        <taxon>Pyrenophora</taxon>
    </lineage>
</organism>
<dbReference type="InterPro" id="IPR011598">
    <property type="entry name" value="bHLH_dom"/>
</dbReference>
<keyword evidence="5" id="KW-1185">Reference proteome</keyword>
<dbReference type="CDD" id="cd11395">
    <property type="entry name" value="bHLHzip_SREBP_like"/>
    <property type="match status" value="1"/>
</dbReference>
<dbReference type="SMART" id="SM00353">
    <property type="entry name" value="HLH"/>
    <property type="match status" value="1"/>
</dbReference>
<sequence>MDFSGLSAYPMTASTSATYSPNSDNFPSPDIDAYFTESSYPGLSDYSASHNFPSANGTCFNRPAEQPPADGVLGWSAPVHNNFINAPSTVSPAAVAPKPPLTTWANSLPTPLSVAGDFQNGYMATDFNSNFPSLPSPLPTPSSSGSPTLSSPVPVSNTQQAAPEDPATTTAKPAPRKRGRPRLNRPASEPQAANNSGAKSTRTQCMPHTEVERKYREKLNAELERLRRAVPMLPQCDSADMGAVKPSKSMILAVAIDYIKELERQRDAAVEEVERLGVNVSRATITNLINQAYDPSSIATNNLSEILLRLQAAKEIAEYEKDALRAALHVHQKPRNRHEPPLDLQQRKAFHSGAVWWSPCKLREARFRQLVKEKEKEKELLDKIELKEAKENNRIYQLKIKEAARAAREEAKKVRDEAKAVKAAELDAKRRDRDAAKAIQQPQSGKRKASKPAAKQQPKKRRVGGAGGGTLAEVAAPAPPPTTTRRGRAVNTPAKYR</sequence>
<dbReference type="InterPro" id="IPR052099">
    <property type="entry name" value="Regulatory_TF_Diverse"/>
</dbReference>
<reference evidence="5" key="1">
    <citation type="journal article" date="2022" name="Microb. Genom.">
        <title>A global pangenome for the wheat fungal pathogen Pyrenophora tritici-repentis and prediction of effector protein structural homology.</title>
        <authorList>
            <person name="Moolhuijzen P.M."/>
            <person name="See P.T."/>
            <person name="Shi G."/>
            <person name="Powell H.R."/>
            <person name="Cockram J."/>
            <person name="Jorgensen L.N."/>
            <person name="Benslimane H."/>
            <person name="Strelkov S.E."/>
            <person name="Turner J."/>
            <person name="Liu Z."/>
            <person name="Moffat C.S."/>
        </authorList>
    </citation>
    <scope>NUCLEOTIDE SEQUENCE [LARGE SCALE GENOMIC DNA]</scope>
</reference>
<keyword evidence="1" id="KW-0175">Coiled coil</keyword>
<feature type="compositionally biased region" description="Polar residues" evidence="2">
    <location>
        <begin position="12"/>
        <end position="25"/>
    </location>
</feature>
<gene>
    <name evidence="4" type="ORF">Ptr86124_010439</name>
</gene>
<dbReference type="GO" id="GO:0003677">
    <property type="term" value="F:DNA binding"/>
    <property type="evidence" value="ECO:0007669"/>
    <property type="project" value="UniProtKB-KW"/>
</dbReference>
<evidence type="ECO:0000313" key="5">
    <source>
        <dbReference type="Proteomes" id="UP000249757"/>
    </source>
</evidence>
<dbReference type="PANTHER" id="PTHR47336:SF2">
    <property type="entry name" value="TRANSCRIPTION FACTOR HMS1-RELATED"/>
    <property type="match status" value="1"/>
</dbReference>
<dbReference type="PROSITE" id="PS50888">
    <property type="entry name" value="BHLH"/>
    <property type="match status" value="1"/>
</dbReference>
<comment type="caution">
    <text evidence="4">The sequence shown here is derived from an EMBL/GenBank/DDBJ whole genome shotgun (WGS) entry which is preliminary data.</text>
</comment>
<evidence type="ECO:0000256" key="2">
    <source>
        <dbReference type="SAM" id="MobiDB-lite"/>
    </source>
</evidence>
<feature type="region of interest" description="Disordered" evidence="2">
    <location>
        <begin position="1"/>
        <end position="25"/>
    </location>
</feature>
<keyword evidence="4" id="KW-0238">DNA-binding</keyword>
<dbReference type="Gene3D" id="4.10.280.10">
    <property type="entry name" value="Helix-loop-helix DNA-binding domain"/>
    <property type="match status" value="1"/>
</dbReference>
<dbReference type="PANTHER" id="PTHR47336">
    <property type="entry name" value="TRANSCRIPTION FACTOR HMS1-RELATED"/>
    <property type="match status" value="1"/>
</dbReference>
<evidence type="ECO:0000259" key="3">
    <source>
        <dbReference type="PROSITE" id="PS50888"/>
    </source>
</evidence>
<dbReference type="InterPro" id="IPR036638">
    <property type="entry name" value="HLH_DNA-bd_sf"/>
</dbReference>
<dbReference type="EMBL" id="NRDI02000016">
    <property type="protein sequence ID" value="KAI1510634.1"/>
    <property type="molecule type" value="Genomic_DNA"/>
</dbReference>
<protein>
    <submittedName>
        <fullName evidence="4">Helix-loop-helix DNA-binding domain containing protein</fullName>
    </submittedName>
</protein>
<dbReference type="Pfam" id="PF00010">
    <property type="entry name" value="HLH"/>
    <property type="match status" value="1"/>
</dbReference>
<feature type="compositionally biased region" description="Polar residues" evidence="2">
    <location>
        <begin position="191"/>
        <end position="206"/>
    </location>
</feature>
<accession>A0A922N3K7</accession>
<dbReference type="Proteomes" id="UP000249757">
    <property type="component" value="Unassembled WGS sequence"/>
</dbReference>
<name>A0A922N3K7_9PLEO</name>
<feature type="region of interest" description="Disordered" evidence="2">
    <location>
        <begin position="133"/>
        <end position="208"/>
    </location>
</feature>
<feature type="coiled-coil region" evidence="1">
    <location>
        <begin position="252"/>
        <end position="279"/>
    </location>
</feature>
<feature type="compositionally biased region" description="Low complexity" evidence="2">
    <location>
        <begin position="141"/>
        <end position="156"/>
    </location>
</feature>
<feature type="compositionally biased region" description="Basic residues" evidence="2">
    <location>
        <begin position="174"/>
        <end position="183"/>
    </location>
</feature>
<feature type="domain" description="BHLH" evidence="3">
    <location>
        <begin position="203"/>
        <end position="262"/>
    </location>
</feature>